<dbReference type="AlphaFoldDB" id="A0A4D6NLP6"/>
<dbReference type="Proteomes" id="UP000501690">
    <property type="component" value="Linkage Group LG11"/>
</dbReference>
<evidence type="ECO:0000313" key="2">
    <source>
        <dbReference type="Proteomes" id="UP000501690"/>
    </source>
</evidence>
<evidence type="ECO:0000313" key="1">
    <source>
        <dbReference type="EMBL" id="QCE14730.1"/>
    </source>
</evidence>
<dbReference type="EMBL" id="CP039355">
    <property type="protein sequence ID" value="QCE14730.1"/>
    <property type="molecule type" value="Genomic_DNA"/>
</dbReference>
<sequence length="256" mass="28424">MEQTKWRFVVRRGFRGGAIAELRSAATTEARSVATAALRGVVTAALCVAANSTSWCGEGFVVARQRSFVVWRQQRLVVQRQRHFMRRLVVQRRRHFVVRRGFRGGATAELCTVTTAEARGAATTTLRGAARAALRAAATAEAPGAALAALRGVEVVASGAKVAVLVWTLVDQQTVNKEGFVGWRCGGSWCGERRRKQTANGAKWRRCTMEKNREDEQCKRKHNEVRERRRGSQVCGKNITSVIFPTDLIFKTISFF</sequence>
<name>A0A4D6NLP6_VIGUN</name>
<organism evidence="1 2">
    <name type="scientific">Vigna unguiculata</name>
    <name type="common">Cowpea</name>
    <dbReference type="NCBI Taxonomy" id="3917"/>
    <lineage>
        <taxon>Eukaryota</taxon>
        <taxon>Viridiplantae</taxon>
        <taxon>Streptophyta</taxon>
        <taxon>Embryophyta</taxon>
        <taxon>Tracheophyta</taxon>
        <taxon>Spermatophyta</taxon>
        <taxon>Magnoliopsida</taxon>
        <taxon>eudicotyledons</taxon>
        <taxon>Gunneridae</taxon>
        <taxon>Pentapetalae</taxon>
        <taxon>rosids</taxon>
        <taxon>fabids</taxon>
        <taxon>Fabales</taxon>
        <taxon>Fabaceae</taxon>
        <taxon>Papilionoideae</taxon>
        <taxon>50 kb inversion clade</taxon>
        <taxon>NPAAA clade</taxon>
        <taxon>indigoferoid/millettioid clade</taxon>
        <taxon>Phaseoleae</taxon>
        <taxon>Vigna</taxon>
    </lineage>
</organism>
<accession>A0A4D6NLP6</accession>
<proteinExistence type="predicted"/>
<keyword evidence="2" id="KW-1185">Reference proteome</keyword>
<gene>
    <name evidence="1" type="ORF">DEO72_LG11g1735</name>
</gene>
<reference evidence="1 2" key="1">
    <citation type="submission" date="2019-04" db="EMBL/GenBank/DDBJ databases">
        <title>An improved genome assembly and genetic linkage map for asparagus bean, Vigna unguiculata ssp. sesquipedialis.</title>
        <authorList>
            <person name="Xia Q."/>
            <person name="Zhang R."/>
            <person name="Dong Y."/>
        </authorList>
    </citation>
    <scope>NUCLEOTIDE SEQUENCE [LARGE SCALE GENOMIC DNA]</scope>
    <source>
        <tissue evidence="1">Leaf</tissue>
    </source>
</reference>
<protein>
    <submittedName>
        <fullName evidence="1">Uncharacterized protein</fullName>
    </submittedName>
</protein>